<sequence length="278" mass="29904">MATSAEPTPVQPGRAPGGVPTDLTGELEVLGRVTDSSNLAVLARLVENPDVHVIYKPVRGERPLWDFPDGTLAGREVAARVVSDLGGWGLVPPTILRDGPLGPGSVQQWIGDPFSPLDDDEVVDLVPAGRAPEGWLEVLDGETPTGAAVTVVHSGADDVRSLAVLDAVLNNSDRKGSHCLRDENGRLWAIDHGVSFSPTPKLRTVLWGWAGQPLPEAELERLRGLASRLADAATRDLLRDLLPEADVVALVSRVDRLLADRRHPRPSRDWPSVPWPPL</sequence>
<evidence type="ECO:0000256" key="1">
    <source>
        <dbReference type="SAM" id="MobiDB-lite"/>
    </source>
</evidence>
<dbReference type="AlphaFoldDB" id="W9GD29"/>
<keyword evidence="3" id="KW-1185">Reference proteome</keyword>
<keyword evidence="2" id="KW-0418">Kinase</keyword>
<gene>
    <name evidence="2" type="ORF">N865_07870</name>
</gene>
<dbReference type="Proteomes" id="UP000019489">
    <property type="component" value="Unassembled WGS sequence"/>
</dbReference>
<reference evidence="2 3" key="1">
    <citation type="submission" date="2013-08" db="EMBL/GenBank/DDBJ databases">
        <title>Intrasporangium oryzae NRRL B-24470.</title>
        <authorList>
            <person name="Liu H."/>
            <person name="Wang G."/>
        </authorList>
    </citation>
    <scope>NUCLEOTIDE SEQUENCE [LARGE SCALE GENOMIC DNA]</scope>
    <source>
        <strain evidence="2 3">NRRL B-24470</strain>
    </source>
</reference>
<dbReference type="InterPro" id="IPR022292">
    <property type="entry name" value="CHP03843"/>
</dbReference>
<dbReference type="GO" id="GO:0016301">
    <property type="term" value="F:kinase activity"/>
    <property type="evidence" value="ECO:0007669"/>
    <property type="project" value="UniProtKB-KW"/>
</dbReference>
<evidence type="ECO:0000313" key="2">
    <source>
        <dbReference type="EMBL" id="EWT01769.1"/>
    </source>
</evidence>
<dbReference type="STRING" id="1386089.N865_07870"/>
<keyword evidence="2" id="KW-0808">Transferase</keyword>
<protein>
    <submittedName>
        <fullName evidence="2">Phosphatidylinositol kinase</fullName>
    </submittedName>
</protein>
<proteinExistence type="predicted"/>
<name>W9GD29_9MICO</name>
<comment type="caution">
    <text evidence="2">The sequence shown here is derived from an EMBL/GenBank/DDBJ whole genome shotgun (WGS) entry which is preliminary data.</text>
</comment>
<dbReference type="RefSeq" id="WP_084328104.1">
    <property type="nucleotide sequence ID" value="NZ_AWSA01000017.1"/>
</dbReference>
<accession>W9GD29</accession>
<feature type="region of interest" description="Disordered" evidence="1">
    <location>
        <begin position="1"/>
        <end position="20"/>
    </location>
</feature>
<organism evidence="2 3">
    <name type="scientific">Intrasporangium oryzae NRRL B-24470</name>
    <dbReference type="NCBI Taxonomy" id="1386089"/>
    <lineage>
        <taxon>Bacteria</taxon>
        <taxon>Bacillati</taxon>
        <taxon>Actinomycetota</taxon>
        <taxon>Actinomycetes</taxon>
        <taxon>Micrococcales</taxon>
        <taxon>Intrasporangiaceae</taxon>
        <taxon>Intrasporangium</taxon>
    </lineage>
</organism>
<dbReference type="eggNOG" id="COG5032">
    <property type="taxonomic scope" value="Bacteria"/>
</dbReference>
<dbReference type="PATRIC" id="fig|1386089.3.peg.1893"/>
<dbReference type="NCBIfam" id="TIGR03843">
    <property type="entry name" value="SCO1664 family protein"/>
    <property type="match status" value="1"/>
</dbReference>
<evidence type="ECO:0000313" key="3">
    <source>
        <dbReference type="Proteomes" id="UP000019489"/>
    </source>
</evidence>
<dbReference type="OrthoDB" id="3423180at2"/>
<dbReference type="EMBL" id="AWSA01000017">
    <property type="protein sequence ID" value="EWT01769.1"/>
    <property type="molecule type" value="Genomic_DNA"/>
</dbReference>